<gene>
    <name evidence="7" type="ORF">CTI12_AA401430</name>
</gene>
<dbReference type="GO" id="GO:0060320">
    <property type="term" value="P:rejection of self pollen"/>
    <property type="evidence" value="ECO:0007669"/>
    <property type="project" value="UniProtKB-KW"/>
</dbReference>
<keyword evidence="3 6" id="KW-0713">Self-incompatibility</keyword>
<dbReference type="Proteomes" id="UP000245207">
    <property type="component" value="Unassembled WGS sequence"/>
</dbReference>
<evidence type="ECO:0000256" key="4">
    <source>
        <dbReference type="ARBA" id="ARBA00022525"/>
    </source>
</evidence>
<protein>
    <recommendedName>
        <fullName evidence="6">S-protein homolog</fullName>
    </recommendedName>
</protein>
<reference evidence="7 8" key="1">
    <citation type="journal article" date="2018" name="Mol. Plant">
        <title>The genome of Artemisia annua provides insight into the evolution of Asteraceae family and artemisinin biosynthesis.</title>
        <authorList>
            <person name="Shen Q."/>
            <person name="Zhang L."/>
            <person name="Liao Z."/>
            <person name="Wang S."/>
            <person name="Yan T."/>
            <person name="Shi P."/>
            <person name="Liu M."/>
            <person name="Fu X."/>
            <person name="Pan Q."/>
            <person name="Wang Y."/>
            <person name="Lv Z."/>
            <person name="Lu X."/>
            <person name="Zhang F."/>
            <person name="Jiang W."/>
            <person name="Ma Y."/>
            <person name="Chen M."/>
            <person name="Hao X."/>
            <person name="Li L."/>
            <person name="Tang Y."/>
            <person name="Lv G."/>
            <person name="Zhou Y."/>
            <person name="Sun X."/>
            <person name="Brodelius P.E."/>
            <person name="Rose J.K.C."/>
            <person name="Tang K."/>
        </authorList>
    </citation>
    <scope>NUCLEOTIDE SEQUENCE [LARGE SCALE GENOMIC DNA]</scope>
    <source>
        <strain evidence="8">cv. Huhao1</strain>
        <tissue evidence="7">Leaf</tissue>
    </source>
</reference>
<dbReference type="PANTHER" id="PTHR31232:SF172">
    <property type="entry name" value="S-PROTEIN HOMOLOG"/>
    <property type="match status" value="1"/>
</dbReference>
<accession>A0A2U1MAF5</accession>
<comment type="similarity">
    <text evidence="2 6">Belongs to the plant self-incompatibility (S1) protein family.</text>
</comment>
<evidence type="ECO:0000256" key="6">
    <source>
        <dbReference type="RuleBase" id="RU367044"/>
    </source>
</evidence>
<evidence type="ECO:0000313" key="8">
    <source>
        <dbReference type="Proteomes" id="UP000245207"/>
    </source>
</evidence>
<proteinExistence type="inferred from homology"/>
<name>A0A2U1MAF5_ARTAN</name>
<comment type="caution">
    <text evidence="7">The sequence shown here is derived from an EMBL/GenBank/DDBJ whole genome shotgun (WGS) entry which is preliminary data.</text>
</comment>
<dbReference type="OrthoDB" id="1289429at2759"/>
<comment type="subcellular location">
    <subcellularLocation>
        <location evidence="1 6">Secreted</location>
    </subcellularLocation>
</comment>
<organism evidence="7 8">
    <name type="scientific">Artemisia annua</name>
    <name type="common">Sweet wormwood</name>
    <dbReference type="NCBI Taxonomy" id="35608"/>
    <lineage>
        <taxon>Eukaryota</taxon>
        <taxon>Viridiplantae</taxon>
        <taxon>Streptophyta</taxon>
        <taxon>Embryophyta</taxon>
        <taxon>Tracheophyta</taxon>
        <taxon>Spermatophyta</taxon>
        <taxon>Magnoliopsida</taxon>
        <taxon>eudicotyledons</taxon>
        <taxon>Gunneridae</taxon>
        <taxon>Pentapetalae</taxon>
        <taxon>asterids</taxon>
        <taxon>campanulids</taxon>
        <taxon>Asterales</taxon>
        <taxon>Asteraceae</taxon>
        <taxon>Asteroideae</taxon>
        <taxon>Anthemideae</taxon>
        <taxon>Artemisiinae</taxon>
        <taxon>Artemisia</taxon>
    </lineage>
</organism>
<keyword evidence="5" id="KW-0732">Signal</keyword>
<evidence type="ECO:0000256" key="5">
    <source>
        <dbReference type="ARBA" id="ARBA00022729"/>
    </source>
</evidence>
<sequence>MIDPVTVHIKSGDDDLGDHTLKYNDNENWSFCENFWETTLFYAYFNCKNTKTVSFNVWDHDTGDFYGSGSARSHERKLVWLVRDDGFYVGQNLTSFPVPDGMTHLYDWSYHSY</sequence>
<evidence type="ECO:0000256" key="1">
    <source>
        <dbReference type="ARBA" id="ARBA00004613"/>
    </source>
</evidence>
<dbReference type="GO" id="GO:0005576">
    <property type="term" value="C:extracellular region"/>
    <property type="evidence" value="ECO:0007669"/>
    <property type="project" value="UniProtKB-SubCell"/>
</dbReference>
<keyword evidence="8" id="KW-1185">Reference proteome</keyword>
<evidence type="ECO:0000256" key="2">
    <source>
        <dbReference type="ARBA" id="ARBA00005581"/>
    </source>
</evidence>
<keyword evidence="4 6" id="KW-0964">Secreted</keyword>
<dbReference type="Pfam" id="PF05938">
    <property type="entry name" value="Self-incomp_S1"/>
    <property type="match status" value="1"/>
</dbReference>
<dbReference type="InterPro" id="IPR010264">
    <property type="entry name" value="Self-incomp_S1"/>
</dbReference>
<evidence type="ECO:0000256" key="3">
    <source>
        <dbReference type="ARBA" id="ARBA00022471"/>
    </source>
</evidence>
<dbReference type="PANTHER" id="PTHR31232">
    <property type="match status" value="1"/>
</dbReference>
<evidence type="ECO:0000313" key="7">
    <source>
        <dbReference type="EMBL" id="PWA58251.1"/>
    </source>
</evidence>
<dbReference type="AlphaFoldDB" id="A0A2U1MAF5"/>
<dbReference type="EMBL" id="PKPP01005949">
    <property type="protein sequence ID" value="PWA58251.1"/>
    <property type="molecule type" value="Genomic_DNA"/>
</dbReference>